<evidence type="ECO:0000256" key="1">
    <source>
        <dbReference type="SAM" id="MobiDB-lite"/>
    </source>
</evidence>
<dbReference type="PANTHER" id="PTHR37804:SF1">
    <property type="entry name" value="CDAA REGULATORY PROTEIN CDAR"/>
    <property type="match status" value="1"/>
</dbReference>
<organism evidence="2 3">
    <name type="scientific">Ligilactobacillus faecis</name>
    <dbReference type="NCBI Taxonomy" id="762833"/>
    <lineage>
        <taxon>Bacteria</taxon>
        <taxon>Bacillati</taxon>
        <taxon>Bacillota</taxon>
        <taxon>Bacilli</taxon>
        <taxon>Lactobacillales</taxon>
        <taxon>Lactobacillaceae</taxon>
        <taxon>Ligilactobacillus</taxon>
    </lineage>
</organism>
<keyword evidence="3" id="KW-1185">Reference proteome</keyword>
<dbReference type="RefSeq" id="WP_369943360.1">
    <property type="nucleotide sequence ID" value="NZ_JBCLUF010000061.1"/>
</dbReference>
<dbReference type="Proteomes" id="UP001565236">
    <property type="component" value="Unassembled WGS sequence"/>
</dbReference>
<comment type="caution">
    <text evidence="2">The sequence shown here is derived from an EMBL/GenBank/DDBJ whole genome shotgun (WGS) entry which is preliminary data.</text>
</comment>
<dbReference type="InterPro" id="IPR053154">
    <property type="entry name" value="c-di-AMP_regulator"/>
</dbReference>
<feature type="compositionally biased region" description="Polar residues" evidence="1">
    <location>
        <begin position="325"/>
        <end position="344"/>
    </location>
</feature>
<feature type="compositionally biased region" description="Low complexity" evidence="1">
    <location>
        <begin position="373"/>
        <end position="397"/>
    </location>
</feature>
<evidence type="ECO:0000313" key="2">
    <source>
        <dbReference type="EMBL" id="MEY8663223.1"/>
    </source>
</evidence>
<name>A0ABV4DTN3_9LACO</name>
<feature type="compositionally biased region" description="Low complexity" evidence="1">
    <location>
        <begin position="345"/>
        <end position="365"/>
    </location>
</feature>
<proteinExistence type="predicted"/>
<dbReference type="Gene3D" id="2.170.120.30">
    <property type="match status" value="1"/>
</dbReference>
<reference evidence="2 3" key="1">
    <citation type="submission" date="2024-03" db="EMBL/GenBank/DDBJ databases">
        <title>Mouse gut bacterial collection (mGBC) of GemPharmatech.</title>
        <authorList>
            <person name="He Y."/>
            <person name="Dong L."/>
            <person name="Wu D."/>
            <person name="Gao X."/>
            <person name="Lin Z."/>
        </authorList>
    </citation>
    <scope>NUCLEOTIDE SEQUENCE [LARGE SCALE GENOMIC DNA]</scope>
    <source>
        <strain evidence="2 3">15-30</strain>
    </source>
</reference>
<protein>
    <submittedName>
        <fullName evidence="2">CdaR family protein</fullName>
    </submittedName>
</protein>
<evidence type="ECO:0000313" key="3">
    <source>
        <dbReference type="Proteomes" id="UP001565236"/>
    </source>
</evidence>
<gene>
    <name evidence="2" type="ORF">AALT52_10230</name>
</gene>
<dbReference type="InterPro" id="IPR012505">
    <property type="entry name" value="YbbR"/>
</dbReference>
<sequence>MRPTKFWNTKAMYRLLSLVFALLLFFYVSYQRLGSTRVSEKEVADSSLINNKSLTLKVPLTLNFDSNKYYVSGYPEKVKVQVTGPNALVTALENTRNFEIYADLSELGPGTHKVKLKTSGFNKELSVALAPETIKVKIATKKTAKFPIQVRYDSGQIAKDHVAGDPLMSQQTVEITGAKSDVDRVESVVANLNLPTNIREAYSRTVLLQALDKKGTPLNVSLSPETVKVNLPISEATATKEVKLELTKENNGVPGKTYTLSTETKTVTLRGTRSALSRIKTFAVPVSVAGVNSSTTKTVELSPNKSGIAAVSPATIQVMITVSETEENSGTKAIDSNETEALQRSSSSEKATSSSASSTAKSSSEVQNETENSRVSSTEQSTESTESLSSSVTDEAN</sequence>
<dbReference type="PANTHER" id="PTHR37804">
    <property type="entry name" value="CDAA REGULATORY PROTEIN CDAR"/>
    <property type="match status" value="1"/>
</dbReference>
<dbReference type="Pfam" id="PF07949">
    <property type="entry name" value="YbbR"/>
    <property type="match status" value="3"/>
</dbReference>
<accession>A0ABV4DTN3</accession>
<dbReference type="Gene3D" id="2.170.120.40">
    <property type="entry name" value="YbbR-like domain"/>
    <property type="match status" value="2"/>
</dbReference>
<dbReference type="EMBL" id="JBCLUF010000061">
    <property type="protein sequence ID" value="MEY8663223.1"/>
    <property type="molecule type" value="Genomic_DNA"/>
</dbReference>
<feature type="region of interest" description="Disordered" evidence="1">
    <location>
        <begin position="325"/>
        <end position="397"/>
    </location>
</feature>